<protein>
    <recommendedName>
        <fullName evidence="1">DUF5916 domain-containing protein</fullName>
    </recommendedName>
</protein>
<organism evidence="2">
    <name type="scientific">candidate division WOR-3 bacterium</name>
    <dbReference type="NCBI Taxonomy" id="2052148"/>
    <lineage>
        <taxon>Bacteria</taxon>
        <taxon>Bacteria division WOR-3</taxon>
    </lineage>
</organism>
<proteinExistence type="predicted"/>
<gene>
    <name evidence="2" type="ORF">ENX07_05305</name>
</gene>
<dbReference type="EMBL" id="DTMQ01000036">
    <property type="protein sequence ID" value="HGE99471.1"/>
    <property type="molecule type" value="Genomic_DNA"/>
</dbReference>
<reference evidence="2" key="1">
    <citation type="journal article" date="2020" name="mSystems">
        <title>Genome- and Community-Level Interaction Insights into Carbon Utilization and Element Cycling Functions of Hydrothermarchaeota in Hydrothermal Sediment.</title>
        <authorList>
            <person name="Zhou Z."/>
            <person name="Liu Y."/>
            <person name="Xu W."/>
            <person name="Pan J."/>
            <person name="Luo Z.H."/>
            <person name="Li M."/>
        </authorList>
    </citation>
    <scope>NUCLEOTIDE SEQUENCE [LARGE SCALE GENOMIC DNA]</scope>
    <source>
        <strain evidence="2">SpSt-906</strain>
    </source>
</reference>
<dbReference type="InterPro" id="IPR045670">
    <property type="entry name" value="DUF5916"/>
</dbReference>
<comment type="caution">
    <text evidence="2">The sequence shown here is derived from an EMBL/GenBank/DDBJ whole genome shotgun (WGS) entry which is preliminary data.</text>
</comment>
<dbReference type="AlphaFoldDB" id="A0A7C3YQ63"/>
<dbReference type="SUPFAM" id="SSF49344">
    <property type="entry name" value="CBD9-like"/>
    <property type="match status" value="1"/>
</dbReference>
<name>A0A7C3YQ63_UNCW3</name>
<evidence type="ECO:0000259" key="1">
    <source>
        <dbReference type="Pfam" id="PF19313"/>
    </source>
</evidence>
<sequence length="720" mass="83726">MGCLTFFLFFSIFHPQDTIEVRIIEKKINFKLDASLFFQEKLWQEADSLFLTRQFSPYYDSQATYKTKVKVLQDENNLYFLLSTDFGPDKPRTALSGENESYSIYLDPLLSRVSAYYFTISSSGSRWDGMVLSDGAVYDNSWDGVWESSVKVFRNEKGNWQLLALIKIPFKILRFRKDNPLWGLQISSYYQKTKERCYWLMPDKEEGLRVSRFGILKGIKPKGEGKGLELYPVALMKNTWSQRTGNFLPGMGIDFAYKKEASTLNLTLFPDFAEIEADPFTMSLGKYEIYYPERRPFFLEGKEIFEPAQTSGGFYSPVEVFYSRRIGRVMRDGSGEVPILAGAKYTGKISRYEIGLMSCLTGDKFGTRDTAWSTSWNVLRVKRYFLKNSEIGVLSTYKRPVKENDWHLSLDFDALHRWGKNQIGNQLVFNYDTTRNLGFLAQVGGLFYFTKNLFSGLSGRYVGEDFDVSDMGYAQALPGNKLVGIFAGFTKSPPKGAFSSYTLTTGYTQEREKGEPDWSRFSLLETNFNLRKPVIAGSYLSFGFGKDYEGEIGYHAKSFNQNIWLEIKKLEIWFGHSHSFTWNYRRNFLAWRRIIWSGFNLPITHRISLNPDFNSWIEYDTTGKHLSTTISGNIYLSYSFSPFMKITISPNPVFLWETSSSLLNNKRFEIPQMRIALLYSWEIKPRSKFYLVWNQLLSQEERWETQERIVAIKLRWLFLF</sequence>
<dbReference type="Gene3D" id="2.60.40.1190">
    <property type="match status" value="1"/>
</dbReference>
<dbReference type="Pfam" id="PF19313">
    <property type="entry name" value="DUF5916"/>
    <property type="match status" value="1"/>
</dbReference>
<evidence type="ECO:0000313" key="2">
    <source>
        <dbReference type="EMBL" id="HGE99471.1"/>
    </source>
</evidence>
<accession>A0A7C3YQ63</accession>
<feature type="domain" description="DUF5916" evidence="1">
    <location>
        <begin position="228"/>
        <end position="329"/>
    </location>
</feature>